<evidence type="ECO:0000256" key="1">
    <source>
        <dbReference type="ARBA" id="ARBA00007843"/>
    </source>
</evidence>
<dbReference type="InterPro" id="IPR052806">
    <property type="entry name" value="Fasciclin-like_AGP"/>
</dbReference>
<dbReference type="SMART" id="SM00554">
    <property type="entry name" value="FAS1"/>
    <property type="match status" value="1"/>
</dbReference>
<dbReference type="AlphaFoldDB" id="A0A9N7MZN6"/>
<evidence type="ECO:0000313" key="5">
    <source>
        <dbReference type="EMBL" id="CAA0823546.1"/>
    </source>
</evidence>
<feature type="signal peptide" evidence="3">
    <location>
        <begin position="1"/>
        <end position="28"/>
    </location>
</feature>
<proteinExistence type="inferred from homology"/>
<dbReference type="Pfam" id="PF02469">
    <property type="entry name" value="Fasciclin"/>
    <property type="match status" value="1"/>
</dbReference>
<evidence type="ECO:0000259" key="4">
    <source>
        <dbReference type="PROSITE" id="PS50213"/>
    </source>
</evidence>
<protein>
    <submittedName>
        <fullName evidence="5">Fasciclin-like arabinogalactan protein 19</fullName>
    </submittedName>
</protein>
<keyword evidence="3" id="KW-0732">Signal</keyword>
<dbReference type="PANTHER" id="PTHR33985:SF15">
    <property type="entry name" value="FASCICLIN-LIKE ARABINOGALACTAN PROTEIN 19"/>
    <property type="match status" value="1"/>
</dbReference>
<sequence>MANPSPPLQSSTIPLFFFLILLLTAASATSASASASAGLNNTSPYQELETMLQTLRRDGYALFTNAIATSDLKFQLLTTITNATSIAASGEPASPFTLFAPTDEHLFALDMATDADVYVSTLKYHVIPNRRHTFDGLRNLTSPFLETLLPKYSVLIGKTRGGRADLVDNATAVDIMVDGVRVTDPDLFIGSRIAVHGIDGILLTGLNLNHQFGHTENGSDLSAPASSPPEFPRPGKNIPEAETPKPNPQFHREGIPPAVAPASRSNAKTPIAPPGIWQDKTKKNLSGRKKIGSRRRSGGGRGHGRRSKGHRRHRLEEL</sequence>
<dbReference type="InterPro" id="IPR000782">
    <property type="entry name" value="FAS1_domain"/>
</dbReference>
<dbReference type="SUPFAM" id="SSF82153">
    <property type="entry name" value="FAS1 domain"/>
    <property type="match status" value="1"/>
</dbReference>
<dbReference type="InterPro" id="IPR036378">
    <property type="entry name" value="FAS1_dom_sf"/>
</dbReference>
<dbReference type="Proteomes" id="UP001153555">
    <property type="component" value="Unassembled WGS sequence"/>
</dbReference>
<dbReference type="Gene3D" id="2.30.180.10">
    <property type="entry name" value="FAS1 domain"/>
    <property type="match status" value="1"/>
</dbReference>
<evidence type="ECO:0000313" key="6">
    <source>
        <dbReference type="Proteomes" id="UP001153555"/>
    </source>
</evidence>
<gene>
    <name evidence="5" type="ORF">SHERM_20697</name>
</gene>
<evidence type="ECO:0000256" key="3">
    <source>
        <dbReference type="SAM" id="SignalP"/>
    </source>
</evidence>
<comment type="similarity">
    <text evidence="1">Belongs to the fasciclin-like AGP family.</text>
</comment>
<accession>A0A9N7MZN6</accession>
<name>A0A9N7MZN6_STRHE</name>
<dbReference type="PANTHER" id="PTHR33985">
    <property type="entry name" value="OS02G0491300 PROTEIN-RELATED"/>
    <property type="match status" value="1"/>
</dbReference>
<comment type="caution">
    <text evidence="5">The sequence shown here is derived from an EMBL/GenBank/DDBJ whole genome shotgun (WGS) entry which is preliminary data.</text>
</comment>
<reference evidence="5" key="1">
    <citation type="submission" date="2019-12" db="EMBL/GenBank/DDBJ databases">
        <authorList>
            <person name="Scholes J."/>
        </authorList>
    </citation>
    <scope>NUCLEOTIDE SEQUENCE</scope>
</reference>
<dbReference type="PROSITE" id="PS50213">
    <property type="entry name" value="FAS1"/>
    <property type="match status" value="1"/>
</dbReference>
<keyword evidence="6" id="KW-1185">Reference proteome</keyword>
<feature type="region of interest" description="Disordered" evidence="2">
    <location>
        <begin position="215"/>
        <end position="318"/>
    </location>
</feature>
<feature type="domain" description="FAS1" evidence="4">
    <location>
        <begin position="47"/>
        <end position="202"/>
    </location>
</feature>
<organism evidence="5 6">
    <name type="scientific">Striga hermonthica</name>
    <name type="common">Purple witchweed</name>
    <name type="synonym">Buchnera hermonthica</name>
    <dbReference type="NCBI Taxonomy" id="68872"/>
    <lineage>
        <taxon>Eukaryota</taxon>
        <taxon>Viridiplantae</taxon>
        <taxon>Streptophyta</taxon>
        <taxon>Embryophyta</taxon>
        <taxon>Tracheophyta</taxon>
        <taxon>Spermatophyta</taxon>
        <taxon>Magnoliopsida</taxon>
        <taxon>eudicotyledons</taxon>
        <taxon>Gunneridae</taxon>
        <taxon>Pentapetalae</taxon>
        <taxon>asterids</taxon>
        <taxon>lamiids</taxon>
        <taxon>Lamiales</taxon>
        <taxon>Orobanchaceae</taxon>
        <taxon>Buchnereae</taxon>
        <taxon>Striga</taxon>
    </lineage>
</organism>
<dbReference type="OrthoDB" id="1937685at2759"/>
<dbReference type="EMBL" id="CACSLK010024540">
    <property type="protein sequence ID" value="CAA0823546.1"/>
    <property type="molecule type" value="Genomic_DNA"/>
</dbReference>
<feature type="chain" id="PRO_5040292906" evidence="3">
    <location>
        <begin position="29"/>
        <end position="318"/>
    </location>
</feature>
<evidence type="ECO:0000256" key="2">
    <source>
        <dbReference type="SAM" id="MobiDB-lite"/>
    </source>
</evidence>
<feature type="compositionally biased region" description="Basic residues" evidence="2">
    <location>
        <begin position="283"/>
        <end position="318"/>
    </location>
</feature>